<organism evidence="1 2">
    <name type="scientific">Ambispora leptoticha</name>
    <dbReference type="NCBI Taxonomy" id="144679"/>
    <lineage>
        <taxon>Eukaryota</taxon>
        <taxon>Fungi</taxon>
        <taxon>Fungi incertae sedis</taxon>
        <taxon>Mucoromycota</taxon>
        <taxon>Glomeromycotina</taxon>
        <taxon>Glomeromycetes</taxon>
        <taxon>Archaeosporales</taxon>
        <taxon>Ambisporaceae</taxon>
        <taxon>Ambispora</taxon>
    </lineage>
</organism>
<keyword evidence="2" id="KW-1185">Reference proteome</keyword>
<feature type="non-terminal residue" evidence="1">
    <location>
        <position position="55"/>
    </location>
</feature>
<proteinExistence type="predicted"/>
<reference evidence="1" key="1">
    <citation type="submission" date="2021-06" db="EMBL/GenBank/DDBJ databases">
        <authorList>
            <person name="Kallberg Y."/>
            <person name="Tangrot J."/>
            <person name="Rosling A."/>
        </authorList>
    </citation>
    <scope>NUCLEOTIDE SEQUENCE</scope>
    <source>
        <strain evidence="1">FL130A</strain>
    </source>
</reference>
<protein>
    <submittedName>
        <fullName evidence="1">6436_t:CDS:1</fullName>
    </submittedName>
</protein>
<name>A0A9N9A004_9GLOM</name>
<evidence type="ECO:0000313" key="2">
    <source>
        <dbReference type="Proteomes" id="UP000789508"/>
    </source>
</evidence>
<feature type="non-terminal residue" evidence="1">
    <location>
        <position position="1"/>
    </location>
</feature>
<gene>
    <name evidence="1" type="ORF">ALEPTO_LOCUS4033</name>
</gene>
<accession>A0A9N9A004</accession>
<sequence>MNYYHKNKILTNKSSEVLISNQITSTNNIDSSIHNPYNNQILTKSDNSNSPTLNI</sequence>
<comment type="caution">
    <text evidence="1">The sequence shown here is derived from an EMBL/GenBank/DDBJ whole genome shotgun (WGS) entry which is preliminary data.</text>
</comment>
<dbReference type="EMBL" id="CAJVPS010000856">
    <property type="protein sequence ID" value="CAG8512227.1"/>
    <property type="molecule type" value="Genomic_DNA"/>
</dbReference>
<dbReference type="Proteomes" id="UP000789508">
    <property type="component" value="Unassembled WGS sequence"/>
</dbReference>
<dbReference type="AlphaFoldDB" id="A0A9N9A004"/>
<evidence type="ECO:0000313" key="1">
    <source>
        <dbReference type="EMBL" id="CAG8512227.1"/>
    </source>
</evidence>